<dbReference type="STRING" id="1458425.SRAA_0662"/>
<dbReference type="OrthoDB" id="5621705at2"/>
<feature type="transmembrane region" description="Helical" evidence="1">
    <location>
        <begin position="41"/>
        <end position="59"/>
    </location>
</feature>
<gene>
    <name evidence="2" type="ORF">SRAA_0662</name>
</gene>
<dbReference type="InterPro" id="IPR018692">
    <property type="entry name" value="DUF2189"/>
</dbReference>
<reference evidence="2 3" key="1">
    <citation type="journal article" date="2014" name="Nat. Commun.">
        <title>Physiological and genomic features of highly alkaliphilic hydrogen-utilizing Betaproteobacteria from a continental serpentinizing site.</title>
        <authorList>
            <person name="Suzuki S."/>
            <person name="Kuenen J.G."/>
            <person name="Schipper K."/>
            <person name="van der Velde S."/>
            <person name="Ishii S."/>
            <person name="Wu A."/>
            <person name="Sorokin D.Y."/>
            <person name="Tenney A."/>
            <person name="Meng X.Y."/>
            <person name="Morrill P.L."/>
            <person name="Kamagata Y."/>
            <person name="Muyzer G."/>
            <person name="Nealson K.H."/>
        </authorList>
    </citation>
    <scope>NUCLEOTIDE SEQUENCE [LARGE SCALE GENOMIC DNA]</scope>
    <source>
        <strain evidence="2 3">A1</strain>
    </source>
</reference>
<name>A0A060NG02_9BURK</name>
<keyword evidence="1" id="KW-0472">Membrane</keyword>
<accession>A0A060NG02</accession>
<keyword evidence="1" id="KW-1133">Transmembrane helix</keyword>
<dbReference type="KEGG" id="cbaa:SRAA_0662"/>
<evidence type="ECO:0000313" key="2">
    <source>
        <dbReference type="EMBL" id="BAO80516.1"/>
    </source>
</evidence>
<dbReference type="AlphaFoldDB" id="A0A060NG02"/>
<dbReference type="HOGENOM" id="CLU_067791_0_0_4"/>
<dbReference type="Pfam" id="PF09955">
    <property type="entry name" value="DUF2189"/>
    <property type="match status" value="1"/>
</dbReference>
<organism evidence="2 3">
    <name type="scientific">Serpentinimonas raichei</name>
    <dbReference type="NCBI Taxonomy" id="1458425"/>
    <lineage>
        <taxon>Bacteria</taxon>
        <taxon>Pseudomonadati</taxon>
        <taxon>Pseudomonadota</taxon>
        <taxon>Betaproteobacteria</taxon>
        <taxon>Burkholderiales</taxon>
        <taxon>Comamonadaceae</taxon>
        <taxon>Serpentinimonas</taxon>
    </lineage>
</organism>
<feature type="transmembrane region" description="Helical" evidence="1">
    <location>
        <begin position="208"/>
        <end position="241"/>
    </location>
</feature>
<protein>
    <submittedName>
        <fullName evidence="2">Predicted integral membrane protein</fullName>
    </submittedName>
</protein>
<dbReference type="EMBL" id="AP014568">
    <property type="protein sequence ID" value="BAO80516.1"/>
    <property type="molecule type" value="Genomic_DNA"/>
</dbReference>
<feature type="transmembrane region" description="Helical" evidence="1">
    <location>
        <begin position="113"/>
        <end position="139"/>
    </location>
</feature>
<sequence>MLVAMNEPPTPHPTAHPISVTAPLRWLALGWQDLRTNPVPGLLHGLAAALFGAGLLWFADGHFWWLAGAFSGLVLVAPVVLVGLLLVSRHAQLGQRAQMGAVFKLWREADPRLVLFGVLLALAGTAWVLLSAGLLAFWAPQPIGTLDDFVAHVLLAPNDGLFVGWVMLGALLAAPVFASSVVTLPLLLDTEQPLPVAVGHSWRVVAQYPVVMVLWALLIALLVGVGLLTGMLGLIVALPWLGHASWHAYVDLKRAGTFGLPGSWGGVQ</sequence>
<proteinExistence type="predicted"/>
<feature type="transmembrane region" description="Helical" evidence="1">
    <location>
        <begin position="65"/>
        <end position="87"/>
    </location>
</feature>
<evidence type="ECO:0000256" key="1">
    <source>
        <dbReference type="SAM" id="Phobius"/>
    </source>
</evidence>
<keyword evidence="3" id="KW-1185">Reference proteome</keyword>
<feature type="transmembrane region" description="Helical" evidence="1">
    <location>
        <begin position="162"/>
        <end position="188"/>
    </location>
</feature>
<dbReference type="Proteomes" id="UP000067461">
    <property type="component" value="Chromosome"/>
</dbReference>
<keyword evidence="1" id="KW-0812">Transmembrane</keyword>
<evidence type="ECO:0000313" key="3">
    <source>
        <dbReference type="Proteomes" id="UP000067461"/>
    </source>
</evidence>